<sequence>MLATLLFFIMVFIVVALSVRERAGQLSAQARVFNGTARSSPLTSAIAYLVGVAGGLYLSLSLIIDFLGVKVPVRVTLWGLEIDPLAAVAIVMATLQPFLLRLYRYFRRSRSIPAR</sequence>
<dbReference type="EMBL" id="DSMU01000387">
    <property type="protein sequence ID" value="HEL66233.1"/>
    <property type="molecule type" value="Genomic_DNA"/>
</dbReference>
<evidence type="ECO:0000256" key="1">
    <source>
        <dbReference type="SAM" id="Phobius"/>
    </source>
</evidence>
<protein>
    <submittedName>
        <fullName evidence="2">Uncharacterized protein</fullName>
    </submittedName>
</protein>
<keyword evidence="1" id="KW-0472">Membrane</keyword>
<gene>
    <name evidence="2" type="ORF">ENQ34_06120</name>
</gene>
<accession>A0A7C2IDZ8</accession>
<feature type="transmembrane region" description="Helical" evidence="1">
    <location>
        <begin position="84"/>
        <end position="103"/>
    </location>
</feature>
<evidence type="ECO:0000313" key="2">
    <source>
        <dbReference type="EMBL" id="HEL66233.1"/>
    </source>
</evidence>
<dbReference type="AlphaFoldDB" id="A0A7C2IDZ8"/>
<keyword evidence="1" id="KW-0812">Transmembrane</keyword>
<name>A0A7C2IDZ8_9THEO</name>
<reference evidence="2" key="1">
    <citation type="journal article" date="2020" name="mSystems">
        <title>Genome- and Community-Level Interaction Insights into Carbon Utilization and Element Cycling Functions of Hydrothermarchaeota in Hydrothermal Sediment.</title>
        <authorList>
            <person name="Zhou Z."/>
            <person name="Liu Y."/>
            <person name="Xu W."/>
            <person name="Pan J."/>
            <person name="Luo Z.H."/>
            <person name="Li M."/>
        </authorList>
    </citation>
    <scope>NUCLEOTIDE SEQUENCE [LARGE SCALE GENOMIC DNA]</scope>
    <source>
        <strain evidence="2">SpSt-300</strain>
    </source>
</reference>
<feature type="transmembrane region" description="Helical" evidence="1">
    <location>
        <begin position="6"/>
        <end position="24"/>
    </location>
</feature>
<organism evidence="2">
    <name type="scientific">Ammonifex degensii</name>
    <dbReference type="NCBI Taxonomy" id="42838"/>
    <lineage>
        <taxon>Bacteria</taxon>
        <taxon>Bacillati</taxon>
        <taxon>Bacillota</taxon>
        <taxon>Clostridia</taxon>
        <taxon>Thermoanaerobacterales</taxon>
        <taxon>Thermoanaerobacteraceae</taxon>
        <taxon>Ammonifex</taxon>
    </lineage>
</organism>
<keyword evidence="1" id="KW-1133">Transmembrane helix</keyword>
<comment type="caution">
    <text evidence="2">The sequence shown here is derived from an EMBL/GenBank/DDBJ whole genome shotgun (WGS) entry which is preliminary data.</text>
</comment>
<proteinExistence type="predicted"/>
<feature type="transmembrane region" description="Helical" evidence="1">
    <location>
        <begin position="45"/>
        <end position="64"/>
    </location>
</feature>